<name>A0ABN8KKK3_9BACI</name>
<dbReference type="Proteomes" id="UP000838308">
    <property type="component" value="Unassembled WGS sequence"/>
</dbReference>
<dbReference type="RefSeq" id="WP_319942255.1">
    <property type="nucleotide sequence ID" value="NZ_CALBWS010000003.1"/>
</dbReference>
<dbReference type="EMBL" id="CALBWS010000003">
    <property type="protein sequence ID" value="CAH2713789.1"/>
    <property type="molecule type" value="Genomic_DNA"/>
</dbReference>
<evidence type="ECO:0000313" key="2">
    <source>
        <dbReference type="Proteomes" id="UP000838308"/>
    </source>
</evidence>
<keyword evidence="2" id="KW-1185">Reference proteome</keyword>
<gene>
    <name evidence="1" type="ORF">BACCIP111895_00943</name>
</gene>
<protein>
    <submittedName>
        <fullName evidence="1">Uncharacterized protein</fullName>
    </submittedName>
</protein>
<comment type="caution">
    <text evidence="1">The sequence shown here is derived from an EMBL/GenBank/DDBJ whole genome shotgun (WGS) entry which is preliminary data.</text>
</comment>
<sequence>MMEWTLAGLFGISAILLIISILKTIQASKVTRNEIDMVHVANMKEIHSMQESIRNLELDIEVVMEEAEIQLSSEKKLFLREVLDLYKRNYSIVSIAEKKQVSESEIELLLAPYQKLKDEGRKVANEN</sequence>
<evidence type="ECO:0000313" key="1">
    <source>
        <dbReference type="EMBL" id="CAH2713789.1"/>
    </source>
</evidence>
<organism evidence="1 2">
    <name type="scientific">Neobacillus rhizosphaerae</name>
    <dbReference type="NCBI Taxonomy" id="2880965"/>
    <lineage>
        <taxon>Bacteria</taxon>
        <taxon>Bacillati</taxon>
        <taxon>Bacillota</taxon>
        <taxon>Bacilli</taxon>
        <taxon>Bacillales</taxon>
        <taxon>Bacillaceae</taxon>
        <taxon>Neobacillus</taxon>
    </lineage>
</organism>
<reference evidence="1" key="1">
    <citation type="submission" date="2022-04" db="EMBL/GenBank/DDBJ databases">
        <authorList>
            <person name="Criscuolo A."/>
        </authorList>
    </citation>
    <scope>NUCLEOTIDE SEQUENCE</scope>
    <source>
        <strain evidence="1">CIP111895</strain>
    </source>
</reference>
<proteinExistence type="predicted"/>
<accession>A0ABN8KKK3</accession>